<feature type="transmembrane region" description="Helical" evidence="5">
    <location>
        <begin position="18"/>
        <end position="37"/>
    </location>
</feature>
<dbReference type="eggNOG" id="COG0385">
    <property type="taxonomic scope" value="Bacteria"/>
</dbReference>
<name>I7KJ63_9CORY</name>
<evidence type="ECO:0000313" key="8">
    <source>
        <dbReference type="Proteomes" id="UP000006078"/>
    </source>
</evidence>
<dbReference type="AlphaFoldDB" id="I7KJ63"/>
<dbReference type="PANTHER" id="PTHR10361">
    <property type="entry name" value="SODIUM-BILE ACID COTRANSPORTER"/>
    <property type="match status" value="1"/>
</dbReference>
<evidence type="ECO:0000313" key="7">
    <source>
        <dbReference type="EMBL" id="EJZ82196.1"/>
    </source>
</evidence>
<evidence type="ECO:0000256" key="5">
    <source>
        <dbReference type="SAM" id="Phobius"/>
    </source>
</evidence>
<protein>
    <submittedName>
        <fullName evidence="7">Bile acid transporter</fullName>
    </submittedName>
</protein>
<reference evidence="7 8" key="2">
    <citation type="submission" date="2012-08" db="EMBL/GenBank/DDBJ databases">
        <title>The Genome Sequence of Turicella otitidis ATCC 51513.</title>
        <authorList>
            <consortium name="The Broad Institute Genome Sequencing Platform"/>
            <person name="Earl A."/>
            <person name="Ward D."/>
            <person name="Feldgarden M."/>
            <person name="Gevers D."/>
            <person name="Huys G."/>
            <person name="Walker B."/>
            <person name="Young S.K."/>
            <person name="Zeng Q."/>
            <person name="Gargeya S."/>
            <person name="Fitzgerald M."/>
            <person name="Haas B."/>
            <person name="Abouelleil A."/>
            <person name="Alvarado L."/>
            <person name="Arachchi H.M."/>
            <person name="Berlin A.M."/>
            <person name="Chapman S.B."/>
            <person name="Goldberg J."/>
            <person name="Griggs A."/>
            <person name="Gujja S."/>
            <person name="Hansen M."/>
            <person name="Howarth C."/>
            <person name="Imamovic A."/>
            <person name="Larimer J."/>
            <person name="McCowen C."/>
            <person name="Montmayeur A."/>
            <person name="Murphy C."/>
            <person name="Neiman D."/>
            <person name="Pearson M."/>
            <person name="Priest M."/>
            <person name="Roberts A."/>
            <person name="Saif S."/>
            <person name="Shea T."/>
            <person name="Sisk P."/>
            <person name="Sykes S."/>
            <person name="Wortman J."/>
            <person name="Nusbaum C."/>
            <person name="Birren B."/>
        </authorList>
    </citation>
    <scope>NUCLEOTIDE SEQUENCE [LARGE SCALE GENOMIC DNA]</scope>
    <source>
        <strain evidence="7 8">ATCC 51513</strain>
    </source>
</reference>
<feature type="transmembrane region" description="Helical" evidence="5">
    <location>
        <begin position="101"/>
        <end position="120"/>
    </location>
</feature>
<dbReference type="PATRIC" id="fig|883169.3.peg.835"/>
<feature type="transmembrane region" description="Helical" evidence="5">
    <location>
        <begin position="43"/>
        <end position="62"/>
    </location>
</feature>
<dbReference type="Pfam" id="PF01758">
    <property type="entry name" value="SBF"/>
    <property type="match status" value="1"/>
</dbReference>
<feature type="transmembrane region" description="Helical" evidence="5">
    <location>
        <begin position="198"/>
        <end position="219"/>
    </location>
</feature>
<feature type="transmembrane region" description="Helical" evidence="5">
    <location>
        <begin position="225"/>
        <end position="251"/>
    </location>
</feature>
<comment type="subcellular location">
    <subcellularLocation>
        <location evidence="1">Membrane</location>
        <topology evidence="1">Multi-pass membrane protein</topology>
    </subcellularLocation>
</comment>
<comment type="caution">
    <text evidence="6">The sequence shown here is derived from an EMBL/GenBank/DDBJ whole genome shotgun (WGS) entry which is preliminary data.</text>
</comment>
<keyword evidence="8" id="KW-1185">Reference proteome</keyword>
<keyword evidence="3 5" id="KW-1133">Transmembrane helix</keyword>
<organism evidence="6 9">
    <name type="scientific">Corynebacterium otitidis ATCC 51513</name>
    <dbReference type="NCBI Taxonomy" id="883169"/>
    <lineage>
        <taxon>Bacteria</taxon>
        <taxon>Bacillati</taxon>
        <taxon>Actinomycetota</taxon>
        <taxon>Actinomycetes</taxon>
        <taxon>Mycobacteriales</taxon>
        <taxon>Corynebacteriaceae</taxon>
        <taxon>Corynebacterium</taxon>
    </lineage>
</organism>
<dbReference type="HOGENOM" id="CLU_034788_1_1_11"/>
<dbReference type="InterPro" id="IPR002657">
    <property type="entry name" value="BilAc:Na_symport/Acr3"/>
</dbReference>
<dbReference type="GO" id="GO:0016020">
    <property type="term" value="C:membrane"/>
    <property type="evidence" value="ECO:0007669"/>
    <property type="project" value="UniProtKB-SubCell"/>
</dbReference>
<proteinExistence type="predicted"/>
<evidence type="ECO:0000256" key="2">
    <source>
        <dbReference type="ARBA" id="ARBA00022692"/>
    </source>
</evidence>
<feature type="transmembrane region" description="Helical" evidence="5">
    <location>
        <begin position="132"/>
        <end position="157"/>
    </location>
</feature>
<evidence type="ECO:0000256" key="4">
    <source>
        <dbReference type="ARBA" id="ARBA00023136"/>
    </source>
</evidence>
<dbReference type="EMBL" id="CAJZ01000096">
    <property type="protein sequence ID" value="CCI83390.1"/>
    <property type="molecule type" value="Genomic_DNA"/>
</dbReference>
<dbReference type="Gene3D" id="1.20.1530.20">
    <property type="match status" value="1"/>
</dbReference>
<evidence type="ECO:0000313" key="9">
    <source>
        <dbReference type="Proteomes" id="UP000011016"/>
    </source>
</evidence>
<dbReference type="OrthoDB" id="9806785at2"/>
<gene>
    <name evidence="6" type="ORF">BN46_0654</name>
    <name evidence="7" type="ORF">HMPREF9719_00869</name>
</gene>
<keyword evidence="2 5" id="KW-0812">Transmembrane</keyword>
<dbReference type="InterPro" id="IPR038770">
    <property type="entry name" value="Na+/solute_symporter_sf"/>
</dbReference>
<evidence type="ECO:0000313" key="6">
    <source>
        <dbReference type="EMBL" id="CCI83390.1"/>
    </source>
</evidence>
<reference evidence="6 9" key="1">
    <citation type="journal article" date="2012" name="J. Bacteriol.">
        <title>Draft Genome Sequence of Turicella otitidis ATCC 51513, Isolated from Middle Ear Fluid from a Child with Otitis Media.</title>
        <authorList>
            <person name="Brinkrolf K."/>
            <person name="Schneider J."/>
            <person name="Knecht M."/>
            <person name="Ruckert C."/>
            <person name="Tauch A."/>
        </authorList>
    </citation>
    <scope>NUCLEOTIDE SEQUENCE [LARGE SCALE GENOMIC DNA]</scope>
    <source>
        <strain evidence="6 9">ATCC 51513</strain>
    </source>
</reference>
<feature type="transmembrane region" description="Helical" evidence="5">
    <location>
        <begin position="74"/>
        <end position="95"/>
    </location>
</feature>
<sequence length="328" mass="33579">MSEQPATTKAADAGAYRAALGFPLLVIVGGVVGYLLPEAGQAVSPYTNLLLGVIMFAMGLTLKPKDFQLVLTRPLPVLLGVAAQYVAMPAIAVFVSWVLNLPPLIAAGVILVGCTPGGTASNTVSYLARGDVALSVTITSISTLLAPVVTPALALWLAGESLPVSFADMATTILFVVLVPVVAGIAVSVFLDRLVDRVAPALPWLAVVAIALIVMAVVSGSREEIATAGLAVFAAVVIHNALGYAVGYGLCRVVGQPVPVRRAMAVEVGMQNSGLAASLASQYLSPLSALPAAVFSVWHNLSGAVFAALCRRSDRKRAETAARGAAAD</sequence>
<dbReference type="RefSeq" id="WP_004600759.1">
    <property type="nucleotide sequence ID" value="NZ_HF541866.1"/>
</dbReference>
<feature type="transmembrane region" description="Helical" evidence="5">
    <location>
        <begin position="169"/>
        <end position="191"/>
    </location>
</feature>
<dbReference type="Proteomes" id="UP000011016">
    <property type="component" value="Unassembled WGS sequence"/>
</dbReference>
<accession>I7KJ63</accession>
<evidence type="ECO:0000256" key="1">
    <source>
        <dbReference type="ARBA" id="ARBA00004141"/>
    </source>
</evidence>
<dbReference type="EMBL" id="AHAE01000039">
    <property type="protein sequence ID" value="EJZ82196.1"/>
    <property type="molecule type" value="Genomic_DNA"/>
</dbReference>
<dbReference type="Proteomes" id="UP000006078">
    <property type="component" value="Unassembled WGS sequence"/>
</dbReference>
<dbReference type="PANTHER" id="PTHR10361:SF28">
    <property type="entry name" value="P3 PROTEIN-RELATED"/>
    <property type="match status" value="1"/>
</dbReference>
<dbReference type="STRING" id="29321.AAV33_01340"/>
<keyword evidence="4 5" id="KW-0472">Membrane</keyword>
<evidence type="ECO:0000256" key="3">
    <source>
        <dbReference type="ARBA" id="ARBA00022989"/>
    </source>
</evidence>
<dbReference type="InterPro" id="IPR004710">
    <property type="entry name" value="Bilac:Na_transpt"/>
</dbReference>